<evidence type="ECO:0000313" key="2">
    <source>
        <dbReference type="Proteomes" id="UP000192997"/>
    </source>
</evidence>
<reference evidence="2" key="1">
    <citation type="submission" date="2017-04" db="EMBL/GenBank/DDBJ databases">
        <authorList>
            <person name="Abreu V.A."/>
            <person name="Popin R.V."/>
            <person name="Rigonato J."/>
            <person name="Andreote A.P."/>
            <person name="Schaker P.C."/>
            <person name="Hoff-Risseti C."/>
            <person name="Alvarenga D.O."/>
            <person name="Varani A.M."/>
            <person name="Fiore M.F."/>
        </authorList>
    </citation>
    <scope>NUCLEOTIDE SEQUENCE [LARGE SCALE GENOMIC DNA]</scope>
    <source>
        <strain evidence="2">CENA303</strain>
    </source>
</reference>
<gene>
    <name evidence="1" type="ORF">B7O87_07870</name>
</gene>
<protein>
    <submittedName>
        <fullName evidence="1">Uncharacterized protein</fullName>
    </submittedName>
</protein>
<proteinExistence type="predicted"/>
<dbReference type="AlphaFoldDB" id="A0A1X4G6Z9"/>
<evidence type="ECO:0000313" key="1">
    <source>
        <dbReference type="EMBL" id="OSO90728.1"/>
    </source>
</evidence>
<dbReference type="Proteomes" id="UP000192997">
    <property type="component" value="Unassembled WGS sequence"/>
</dbReference>
<organism evidence="1 2">
    <name type="scientific">Cylindrospermopsis raciborskii CENA303</name>
    <dbReference type="NCBI Taxonomy" id="1170769"/>
    <lineage>
        <taxon>Bacteria</taxon>
        <taxon>Bacillati</taxon>
        <taxon>Cyanobacteriota</taxon>
        <taxon>Cyanophyceae</taxon>
        <taxon>Nostocales</taxon>
        <taxon>Aphanizomenonaceae</taxon>
        <taxon>Cylindrospermopsis</taxon>
    </lineage>
</organism>
<name>A0A1X4G6Z9_9CYAN</name>
<dbReference type="RefSeq" id="WP_085727975.1">
    <property type="nucleotide sequence ID" value="NZ_NBYN01000042.1"/>
</dbReference>
<dbReference type="EMBL" id="NBYN01000042">
    <property type="protein sequence ID" value="OSO90728.1"/>
    <property type="molecule type" value="Genomic_DNA"/>
</dbReference>
<accession>A0A1X4G6Z9</accession>
<comment type="caution">
    <text evidence="1">The sequence shown here is derived from an EMBL/GenBank/DDBJ whole genome shotgun (WGS) entry which is preliminary data.</text>
</comment>
<sequence length="238" mass="27158">MNDLPCQELKEIIIQHGRSLCDNPEYCEAFLRDWLMNDLPRQKLKEIIIEHARSLCNNPQRCEAFLNNYHGEYKRDLVLIISALKQAAAKDLLNFNYINIELLVGRLIKKMHNSLSLTQKAAHCADKSLDQVLDKMVQLITFVENVLSNEESIALDHKKAALDREKETLLLEGKISSLSVKSQQIEEIKGQTREINERTGKILASLDNLLTEVNLAAPENGDEMTIIMDSDLVKDRYA</sequence>